<reference evidence="3" key="1">
    <citation type="submission" date="2020-10" db="EMBL/GenBank/DDBJ databases">
        <authorList>
            <person name="Gilroy R."/>
        </authorList>
    </citation>
    <scope>NUCLEOTIDE SEQUENCE</scope>
    <source>
        <strain evidence="3">ChiBcec2-4451</strain>
    </source>
</reference>
<feature type="transmembrane region" description="Helical" evidence="2">
    <location>
        <begin position="38"/>
        <end position="59"/>
    </location>
</feature>
<keyword evidence="2" id="KW-0812">Transmembrane</keyword>
<dbReference type="AlphaFoldDB" id="A0A9D1NWI8"/>
<dbReference type="GO" id="GO:0005975">
    <property type="term" value="P:carbohydrate metabolic process"/>
    <property type="evidence" value="ECO:0007669"/>
    <property type="project" value="InterPro"/>
</dbReference>
<dbReference type="EMBL" id="DVON01000282">
    <property type="protein sequence ID" value="HIV14101.1"/>
    <property type="molecule type" value="Genomic_DNA"/>
</dbReference>
<dbReference type="SUPFAM" id="SSF88713">
    <property type="entry name" value="Glycoside hydrolase/deacetylase"/>
    <property type="match status" value="1"/>
</dbReference>
<dbReference type="Proteomes" id="UP000886723">
    <property type="component" value="Unassembled WGS sequence"/>
</dbReference>
<evidence type="ECO:0000256" key="2">
    <source>
        <dbReference type="SAM" id="Phobius"/>
    </source>
</evidence>
<evidence type="ECO:0000256" key="1">
    <source>
        <dbReference type="SAM" id="MobiDB-lite"/>
    </source>
</evidence>
<protein>
    <submittedName>
        <fullName evidence="3">Polysaccharide deacetylase</fullName>
    </submittedName>
</protein>
<dbReference type="InterPro" id="IPR011330">
    <property type="entry name" value="Glyco_hydro/deAcase_b/a-brl"/>
</dbReference>
<feature type="region of interest" description="Disordered" evidence="1">
    <location>
        <begin position="429"/>
        <end position="461"/>
    </location>
</feature>
<accession>A0A9D1NWI8</accession>
<feature type="compositionally biased region" description="Basic and acidic residues" evidence="1">
    <location>
        <begin position="68"/>
        <end position="80"/>
    </location>
</feature>
<evidence type="ECO:0000313" key="3">
    <source>
        <dbReference type="EMBL" id="HIV14101.1"/>
    </source>
</evidence>
<evidence type="ECO:0000313" key="4">
    <source>
        <dbReference type="Proteomes" id="UP000886723"/>
    </source>
</evidence>
<feature type="region of interest" description="Disordered" evidence="1">
    <location>
        <begin position="68"/>
        <end position="90"/>
    </location>
</feature>
<name>A0A9D1NWI8_9FIRM</name>
<keyword evidence="2" id="KW-1133">Transmembrane helix</keyword>
<feature type="compositionally biased region" description="Acidic residues" evidence="1">
    <location>
        <begin position="439"/>
        <end position="461"/>
    </location>
</feature>
<keyword evidence="2" id="KW-0472">Membrane</keyword>
<organism evidence="3 4">
    <name type="scientific">Candidatus Pullilachnospira stercoravium</name>
    <dbReference type="NCBI Taxonomy" id="2840913"/>
    <lineage>
        <taxon>Bacteria</taxon>
        <taxon>Bacillati</taxon>
        <taxon>Bacillota</taxon>
        <taxon>Clostridia</taxon>
        <taxon>Lachnospirales</taxon>
        <taxon>Lachnospiraceae</taxon>
        <taxon>Lachnospiraceae incertae sedis</taxon>
        <taxon>Candidatus Pullilachnospira</taxon>
    </lineage>
</organism>
<proteinExistence type="predicted"/>
<comment type="caution">
    <text evidence="3">The sequence shown here is derived from an EMBL/GenBank/DDBJ whole genome shotgun (WGS) entry which is preliminary data.</text>
</comment>
<reference evidence="3" key="2">
    <citation type="journal article" date="2021" name="PeerJ">
        <title>Extensive microbial diversity within the chicken gut microbiome revealed by metagenomics and culture.</title>
        <authorList>
            <person name="Gilroy R."/>
            <person name="Ravi A."/>
            <person name="Getino M."/>
            <person name="Pursley I."/>
            <person name="Horton D.L."/>
            <person name="Alikhan N.F."/>
            <person name="Baker D."/>
            <person name="Gharbi K."/>
            <person name="Hall N."/>
            <person name="Watson M."/>
            <person name="Adriaenssens E.M."/>
            <person name="Foster-Nyarko E."/>
            <person name="Jarju S."/>
            <person name="Secka A."/>
            <person name="Antonio M."/>
            <person name="Oren A."/>
            <person name="Chaudhuri R.R."/>
            <person name="La Ragione R."/>
            <person name="Hildebrand F."/>
            <person name="Pallen M.J."/>
        </authorList>
    </citation>
    <scope>NUCLEOTIDE SEQUENCE</scope>
    <source>
        <strain evidence="3">ChiBcec2-4451</strain>
    </source>
</reference>
<gene>
    <name evidence="3" type="ORF">IAA63_13330</name>
</gene>
<sequence>MDEKKDTRQESDEERARRLRRQRRIRQEMRRRRRRRALILRGVLAVAGILIVVLLIWGISALAGKIGGGEKKTADGEKTEQTGQTETAEEEELEEVAAEKVLHLSFGSLIADTEAAFGQEDRQAAVSMDQGHLTVDEFNQVLQQLYDQGYILVGLHDLAVWDEESGQLQAQTLRLPSGKKPLLLSQANVNYDLSLTGQGCASAIVLDDSGKIQARLDKADGTSQTGDYDVIPCVDTFVEAHPDFSYNGARGVLSFSGYNGVLGYRTDESLGSTENNKYASKYGVFDTASETEAAKPVIEALRAEGWEFASGGYGNISYAQDLETIQSDMELWQTRVKPLLGDVDILMFPEGTDIGDRKEYGEDNEKYQYLKEQGFRYFCSRDLGEPFTQITGEYARSGYWNLDGYRMYQDLYQDAGRFSGILDFSQLYDPERPSVSDESGAEEEAGTEEGTEASEEETQAA</sequence>